<comment type="caution">
    <text evidence="6">The sequence shown here is derived from an EMBL/GenBank/DDBJ whole genome shotgun (WGS) entry which is preliminary data.</text>
</comment>
<name>A0A402CMS7_RHOWR</name>
<evidence type="ECO:0000256" key="1">
    <source>
        <dbReference type="ARBA" id="ARBA00007749"/>
    </source>
</evidence>
<dbReference type="Proteomes" id="UP000287519">
    <property type="component" value="Unassembled WGS sequence"/>
</dbReference>
<dbReference type="GO" id="GO:0046872">
    <property type="term" value="F:metal ion binding"/>
    <property type="evidence" value="ECO:0007669"/>
    <property type="project" value="UniProtKB-KW"/>
</dbReference>
<dbReference type="Pfam" id="PF00753">
    <property type="entry name" value="Lactamase_B"/>
    <property type="match status" value="1"/>
</dbReference>
<keyword evidence="7" id="KW-1185">Reference proteome</keyword>
<proteinExistence type="inferred from homology"/>
<dbReference type="InterPro" id="IPR051013">
    <property type="entry name" value="MBL_superfamily_lactonases"/>
</dbReference>
<dbReference type="InterPro" id="IPR001279">
    <property type="entry name" value="Metallo-B-lactamas"/>
</dbReference>
<dbReference type="AlphaFoldDB" id="A0A402CMS7"/>
<dbReference type="PANTHER" id="PTHR42978">
    <property type="entry name" value="QUORUM-QUENCHING LACTONASE YTNP-RELATED-RELATED"/>
    <property type="match status" value="1"/>
</dbReference>
<evidence type="ECO:0000256" key="2">
    <source>
        <dbReference type="ARBA" id="ARBA00022723"/>
    </source>
</evidence>
<evidence type="ECO:0000313" key="7">
    <source>
        <dbReference type="Proteomes" id="UP000287519"/>
    </source>
</evidence>
<organism evidence="6 7">
    <name type="scientific">Rhodococcus wratislaviensis</name>
    <name type="common">Tsukamurella wratislaviensis</name>
    <dbReference type="NCBI Taxonomy" id="44752"/>
    <lineage>
        <taxon>Bacteria</taxon>
        <taxon>Bacillati</taxon>
        <taxon>Actinomycetota</taxon>
        <taxon>Actinomycetes</taxon>
        <taxon>Mycobacteriales</taxon>
        <taxon>Nocardiaceae</taxon>
        <taxon>Rhodococcus</taxon>
    </lineage>
</organism>
<evidence type="ECO:0000259" key="5">
    <source>
        <dbReference type="SMART" id="SM00849"/>
    </source>
</evidence>
<dbReference type="EMBL" id="BHYM01000110">
    <property type="protein sequence ID" value="GCE44823.1"/>
    <property type="molecule type" value="Genomic_DNA"/>
</dbReference>
<keyword evidence="3" id="KW-0378">Hydrolase</keyword>
<dbReference type="SMART" id="SM00849">
    <property type="entry name" value="Lactamase_B"/>
    <property type="match status" value="1"/>
</dbReference>
<keyword evidence="2" id="KW-0479">Metal-binding</keyword>
<sequence length="281" mass="31277">MQIGDMRIDSLIDGEAVLAKDGLYIGDDAPTDEDWAPYAKYLDQCTGHQINTVGSYLIRYDDRVVLHDAGMGPGPTLPPFTGGGLRSALWALDVSPLDITDVIYSHLHIDHIGWTSINGKPFFPNATIRIDRRDWEHYSRADYELEDWEVAVTHTERDLVSVRFAPVLDRIELFEGDAELLPGVVALEASGHTPGTTVIELSSRGEKGLLIGDLVHTQGELIEGWDFVMNHDHAKASEAVERFRKYIYDNKLPFAAAHFPGMKWGRLRAGGNGFGLTYETI</sequence>
<comment type="similarity">
    <text evidence="1">Belongs to the metallo-beta-lactamase superfamily.</text>
</comment>
<gene>
    <name evidence="6" type="ORF">Rhow_000449</name>
</gene>
<evidence type="ECO:0000256" key="4">
    <source>
        <dbReference type="ARBA" id="ARBA00022833"/>
    </source>
</evidence>
<feature type="domain" description="Metallo-beta-lactamase" evidence="5">
    <location>
        <begin position="52"/>
        <end position="258"/>
    </location>
</feature>
<dbReference type="OrthoDB" id="2971563at2"/>
<dbReference type="Gene3D" id="3.60.15.10">
    <property type="entry name" value="Ribonuclease Z/Hydroxyacylglutathione hydrolase-like"/>
    <property type="match status" value="1"/>
</dbReference>
<dbReference type="GO" id="GO:0016787">
    <property type="term" value="F:hydrolase activity"/>
    <property type="evidence" value="ECO:0007669"/>
    <property type="project" value="UniProtKB-KW"/>
</dbReference>
<accession>A0A402CMS7</accession>
<keyword evidence="4" id="KW-0862">Zinc</keyword>
<protein>
    <recommendedName>
        <fullName evidence="5">Metallo-beta-lactamase domain-containing protein</fullName>
    </recommendedName>
</protein>
<dbReference type="RefSeq" id="WP_124396353.1">
    <property type="nucleotide sequence ID" value="NZ_BHYM01000110.1"/>
</dbReference>
<evidence type="ECO:0000313" key="6">
    <source>
        <dbReference type="EMBL" id="GCE44823.1"/>
    </source>
</evidence>
<dbReference type="InterPro" id="IPR036866">
    <property type="entry name" value="RibonucZ/Hydroxyglut_hydro"/>
</dbReference>
<reference evidence="6 7" key="1">
    <citation type="submission" date="2018-11" db="EMBL/GenBank/DDBJ databases">
        <title>Microbial catabolism of amino acid.</title>
        <authorList>
            <person name="Hibi M."/>
            <person name="Ogawa J."/>
        </authorList>
    </citation>
    <scope>NUCLEOTIDE SEQUENCE [LARGE SCALE GENOMIC DNA]</scope>
    <source>
        <strain evidence="6 7">C31-06</strain>
    </source>
</reference>
<dbReference type="SUPFAM" id="SSF56281">
    <property type="entry name" value="Metallo-hydrolase/oxidoreductase"/>
    <property type="match status" value="1"/>
</dbReference>
<evidence type="ECO:0000256" key="3">
    <source>
        <dbReference type="ARBA" id="ARBA00022801"/>
    </source>
</evidence>
<dbReference type="PANTHER" id="PTHR42978:SF6">
    <property type="entry name" value="QUORUM-QUENCHING LACTONASE YTNP-RELATED"/>
    <property type="match status" value="1"/>
</dbReference>